<gene>
    <name evidence="1" type="ORF">EGYM00163_LOCUS38384</name>
</gene>
<accession>A0A7S4G720</accession>
<evidence type="ECO:0000313" key="1">
    <source>
        <dbReference type="EMBL" id="CAE0827123.1"/>
    </source>
</evidence>
<sequence length="175" mass="19138">MNHLSPEDVLVSTLQASAQVDARFGCMKDHRSPGACRRLTFKHVCSRTDDGTSRQKQCHTSAMTCIVSHWWKIPDSIRTSFVNPSASHLSACVVPGLSLEAQADTALLGLVVLVVSLLYDKTDISICPAEAAPQARRLFSPIADMCTTQPADMNRLLQRIVILRLLSEYDAQTGA</sequence>
<dbReference type="AlphaFoldDB" id="A0A7S4G720"/>
<dbReference type="EMBL" id="HBJA01111278">
    <property type="protein sequence ID" value="CAE0827123.1"/>
    <property type="molecule type" value="Transcribed_RNA"/>
</dbReference>
<organism evidence="1">
    <name type="scientific">Eutreptiella gymnastica</name>
    <dbReference type="NCBI Taxonomy" id="73025"/>
    <lineage>
        <taxon>Eukaryota</taxon>
        <taxon>Discoba</taxon>
        <taxon>Euglenozoa</taxon>
        <taxon>Euglenida</taxon>
        <taxon>Spirocuta</taxon>
        <taxon>Euglenophyceae</taxon>
        <taxon>Eutreptiales</taxon>
        <taxon>Eutreptiaceae</taxon>
        <taxon>Eutreptiella</taxon>
    </lineage>
</organism>
<protein>
    <submittedName>
        <fullName evidence="1">Uncharacterized protein</fullName>
    </submittedName>
</protein>
<reference evidence="1" key="1">
    <citation type="submission" date="2021-01" db="EMBL/GenBank/DDBJ databases">
        <authorList>
            <person name="Corre E."/>
            <person name="Pelletier E."/>
            <person name="Niang G."/>
            <person name="Scheremetjew M."/>
            <person name="Finn R."/>
            <person name="Kale V."/>
            <person name="Holt S."/>
            <person name="Cochrane G."/>
            <person name="Meng A."/>
            <person name="Brown T."/>
            <person name="Cohen L."/>
        </authorList>
    </citation>
    <scope>NUCLEOTIDE SEQUENCE</scope>
    <source>
        <strain evidence="1">CCMP1594</strain>
    </source>
</reference>
<proteinExistence type="predicted"/>
<name>A0A7S4G720_9EUGL</name>